<gene>
    <name evidence="1" type="ORF">HBO38_07725</name>
</gene>
<organism evidence="1 2">
    <name type="scientific">Pseudomonas veronii</name>
    <dbReference type="NCBI Taxonomy" id="76761"/>
    <lineage>
        <taxon>Bacteria</taxon>
        <taxon>Pseudomonadati</taxon>
        <taxon>Pseudomonadota</taxon>
        <taxon>Gammaproteobacteria</taxon>
        <taxon>Pseudomonadales</taxon>
        <taxon>Pseudomonadaceae</taxon>
        <taxon>Pseudomonas</taxon>
    </lineage>
</organism>
<accession>A0A7Y1F7Y1</accession>
<evidence type="ECO:0000313" key="1">
    <source>
        <dbReference type="EMBL" id="NMY08348.1"/>
    </source>
</evidence>
<proteinExistence type="predicted"/>
<reference evidence="1 2" key="1">
    <citation type="journal article" date="2020" name="Front. Microbiol.">
        <title>Genetic Organization of the aprX-lipA2 Operon Affects the Proteolytic Potential of Pseudomonas Species in Milk.</title>
        <authorList>
            <person name="Maier C."/>
            <person name="Huptas C."/>
            <person name="von Neubeck M."/>
            <person name="Scherer S."/>
            <person name="Wenning M."/>
            <person name="Lucking G."/>
        </authorList>
    </citation>
    <scope>NUCLEOTIDE SEQUENCE [LARGE SCALE GENOMIC DNA]</scope>
    <source>
        <strain evidence="1 2">DSM 16272</strain>
    </source>
</reference>
<evidence type="ECO:0000313" key="2">
    <source>
        <dbReference type="Proteomes" id="UP000537729"/>
    </source>
</evidence>
<sequence length="49" mass="5590">MEIKMWEGQAPSHTFLTALGFQDQVGYKAAARWLLFGLAITEETHRHTT</sequence>
<dbReference type="RefSeq" id="WP_017849314.1">
    <property type="nucleotide sequence ID" value="NZ_JAAQWG010000008.1"/>
</dbReference>
<protein>
    <submittedName>
        <fullName evidence="1">Uncharacterized protein</fullName>
    </submittedName>
</protein>
<dbReference type="Proteomes" id="UP000537729">
    <property type="component" value="Unassembled WGS sequence"/>
</dbReference>
<dbReference type="EMBL" id="JAAQWG010000008">
    <property type="protein sequence ID" value="NMY08348.1"/>
    <property type="molecule type" value="Genomic_DNA"/>
</dbReference>
<dbReference type="AlphaFoldDB" id="A0A7Y1F7Y1"/>
<comment type="caution">
    <text evidence="1">The sequence shown here is derived from an EMBL/GenBank/DDBJ whole genome shotgun (WGS) entry which is preliminary data.</text>
</comment>
<name>A0A7Y1F7Y1_PSEVE</name>